<organism evidence="2 3">
    <name type="scientific">Gallaecimonas pentaromativorans</name>
    <dbReference type="NCBI Taxonomy" id="584787"/>
    <lineage>
        <taxon>Bacteria</taxon>
        <taxon>Pseudomonadati</taxon>
        <taxon>Pseudomonadota</taxon>
        <taxon>Gammaproteobacteria</taxon>
        <taxon>Enterobacterales</taxon>
        <taxon>Gallaecimonadaceae</taxon>
        <taxon>Gallaecimonas</taxon>
    </lineage>
</organism>
<reference evidence="2 3" key="1">
    <citation type="submission" date="2018-11" db="EMBL/GenBank/DDBJ databases">
        <title>Genomic Encyclopedia of Type Strains, Phase IV (KMG-IV): sequencing the most valuable type-strain genomes for metagenomic binning, comparative biology and taxonomic classification.</title>
        <authorList>
            <person name="Goeker M."/>
        </authorList>
    </citation>
    <scope>NUCLEOTIDE SEQUENCE [LARGE SCALE GENOMIC DNA]</scope>
    <source>
        <strain evidence="2 3">DSM 21945</strain>
    </source>
</reference>
<evidence type="ECO:0000313" key="3">
    <source>
        <dbReference type="Proteomes" id="UP000268033"/>
    </source>
</evidence>
<dbReference type="AlphaFoldDB" id="A0A3N1PM29"/>
<protein>
    <submittedName>
        <fullName evidence="2">DUF3080 family protein</fullName>
    </submittedName>
</protein>
<name>A0A3N1PM29_9GAMM</name>
<dbReference type="Proteomes" id="UP000268033">
    <property type="component" value="Unassembled WGS sequence"/>
</dbReference>
<feature type="chain" id="PRO_5018118883" evidence="1">
    <location>
        <begin position="24"/>
        <end position="325"/>
    </location>
</feature>
<sequence>MKWLGLLAALLLAACSPRPDVLAQYPARLARVLGTDAPQITPPLLAKGGGRQWALAVPEVTVNLKQGYALRHCDVLGLIGERNAPLGKTAPPSQRFLYELKLLSALSQCHSDDPELTALVSQLVAEKKASLPLVAWRLVSDDQAFLANWRFDHSAMDFAGTASAQTLFLDISALLQAPDEKRMARLEEALGQFENDRILARLNQHLSDATLYLDSVSDLIERHGNKLVCVNGRPGSQAKAVRDFFFSYYGKQVQPYLGELVAADRALKGALWPLISALPHPADPNIAYLAADTPQSLSGQFHQALRRHTQAWQQLLGRCGLRPGQ</sequence>
<dbReference type="RefSeq" id="WP_123420676.1">
    <property type="nucleotide sequence ID" value="NZ_JBLXEP010000005.1"/>
</dbReference>
<evidence type="ECO:0000256" key="1">
    <source>
        <dbReference type="SAM" id="SignalP"/>
    </source>
</evidence>
<keyword evidence="1" id="KW-0732">Signal</keyword>
<feature type="signal peptide" evidence="1">
    <location>
        <begin position="1"/>
        <end position="23"/>
    </location>
</feature>
<dbReference type="PROSITE" id="PS51257">
    <property type="entry name" value="PROKAR_LIPOPROTEIN"/>
    <property type="match status" value="1"/>
</dbReference>
<gene>
    <name evidence="2" type="ORF">EDC28_102124</name>
</gene>
<evidence type="ECO:0000313" key="2">
    <source>
        <dbReference type="EMBL" id="ROQ29755.1"/>
    </source>
</evidence>
<dbReference type="STRING" id="584787.GCA_001247655_03051"/>
<dbReference type="EMBL" id="RJUL01000002">
    <property type="protein sequence ID" value="ROQ29755.1"/>
    <property type="molecule type" value="Genomic_DNA"/>
</dbReference>
<proteinExistence type="predicted"/>
<comment type="caution">
    <text evidence="2">The sequence shown here is derived from an EMBL/GenBank/DDBJ whole genome shotgun (WGS) entry which is preliminary data.</text>
</comment>
<dbReference type="Pfam" id="PF11279">
    <property type="entry name" value="DUF3080"/>
    <property type="match status" value="1"/>
</dbReference>
<keyword evidence="3" id="KW-1185">Reference proteome</keyword>
<accession>A0A3N1PM29</accession>
<dbReference type="InterPro" id="IPR021431">
    <property type="entry name" value="DUF3080"/>
</dbReference>